<protein>
    <recommendedName>
        <fullName evidence="2">PB1 domain-containing protein</fullName>
    </recommendedName>
</protein>
<dbReference type="SUPFAM" id="SSF54277">
    <property type="entry name" value="CAD &amp; PB1 domains"/>
    <property type="match status" value="1"/>
</dbReference>
<evidence type="ECO:0000256" key="1">
    <source>
        <dbReference type="SAM" id="MobiDB-lite"/>
    </source>
</evidence>
<dbReference type="AlphaFoldDB" id="A0A9W7H3Y9"/>
<name>A0A9W7H3Y9_HIBTR</name>
<dbReference type="PANTHER" id="PTHR31066:SF47">
    <property type="entry name" value="PB1 DOMAIN-CONTAINING PROTEIN"/>
    <property type="match status" value="1"/>
</dbReference>
<dbReference type="InterPro" id="IPR000270">
    <property type="entry name" value="PB1_dom"/>
</dbReference>
<keyword evidence="4" id="KW-1185">Reference proteome</keyword>
<feature type="compositionally biased region" description="Basic and acidic residues" evidence="1">
    <location>
        <begin position="330"/>
        <end position="345"/>
    </location>
</feature>
<feature type="domain" description="PB1" evidence="2">
    <location>
        <begin position="41"/>
        <end position="127"/>
    </location>
</feature>
<dbReference type="Proteomes" id="UP001165190">
    <property type="component" value="Unassembled WGS sequence"/>
</dbReference>
<organism evidence="3 4">
    <name type="scientific">Hibiscus trionum</name>
    <name type="common">Flower of an hour</name>
    <dbReference type="NCBI Taxonomy" id="183268"/>
    <lineage>
        <taxon>Eukaryota</taxon>
        <taxon>Viridiplantae</taxon>
        <taxon>Streptophyta</taxon>
        <taxon>Embryophyta</taxon>
        <taxon>Tracheophyta</taxon>
        <taxon>Spermatophyta</taxon>
        <taxon>Magnoliopsida</taxon>
        <taxon>eudicotyledons</taxon>
        <taxon>Gunneridae</taxon>
        <taxon>Pentapetalae</taxon>
        <taxon>rosids</taxon>
        <taxon>malvids</taxon>
        <taxon>Malvales</taxon>
        <taxon>Malvaceae</taxon>
        <taxon>Malvoideae</taxon>
        <taxon>Hibiscus</taxon>
    </lineage>
</organism>
<feature type="compositionally biased region" description="Polar residues" evidence="1">
    <location>
        <begin position="317"/>
        <end position="327"/>
    </location>
</feature>
<dbReference type="Gene3D" id="3.10.20.90">
    <property type="entry name" value="Phosphatidylinositol 3-kinase Catalytic Subunit, Chain A, domain 1"/>
    <property type="match status" value="1"/>
</dbReference>
<sequence length="345" mass="38084">MTASETVGSDEGMASSPMNPSSPRNRVKFLCSYGGKILPRPSDGQLKYVGGETRMVAVPGDIKFLELMKKVKSMVEGDVVMKFLAIPEELDALVTVKSDEDVKHMVDEYRRLESEGTPKLRVFLFPSNPIVVDHVDPSYSIELRYIEAINGIARPTSNNTSGRQTPVHPNRSIFSISACTSPKEPSPDPVASSYPMDPSALSANQHNKPPMPKVRSSPSLYNLSAHHVQSNNTHSNHQVYQPHHHYHQNHQQLQPYSVQSPRTSPDFWAEKPPGPHDFTRGAMGHGHVPVNRVYPMGRHNMGNGYQGCDDYMAYASGGSSRRVSPSASGRLDKPDSPGHKSHMPE</sequence>
<feature type="compositionally biased region" description="Low complexity" evidence="1">
    <location>
        <begin position="15"/>
        <end position="24"/>
    </location>
</feature>
<evidence type="ECO:0000313" key="3">
    <source>
        <dbReference type="EMBL" id="GMI70644.1"/>
    </source>
</evidence>
<feature type="region of interest" description="Disordered" evidence="1">
    <location>
        <begin position="234"/>
        <end position="284"/>
    </location>
</feature>
<evidence type="ECO:0000313" key="4">
    <source>
        <dbReference type="Proteomes" id="UP001165190"/>
    </source>
</evidence>
<feature type="region of interest" description="Disordered" evidence="1">
    <location>
        <begin position="178"/>
        <end position="218"/>
    </location>
</feature>
<reference evidence="3" key="1">
    <citation type="submission" date="2023-05" db="EMBL/GenBank/DDBJ databases">
        <title>Genome and transcriptome analyses reveal genes involved in the formation of fine ridges on petal epidermal cells in Hibiscus trionum.</title>
        <authorList>
            <person name="Koshimizu S."/>
            <person name="Masuda S."/>
            <person name="Ishii T."/>
            <person name="Shirasu K."/>
            <person name="Hoshino A."/>
            <person name="Arita M."/>
        </authorList>
    </citation>
    <scope>NUCLEOTIDE SEQUENCE</scope>
    <source>
        <strain evidence="3">Hamamatsu line</strain>
    </source>
</reference>
<gene>
    <name evidence="3" type="ORF">HRI_000733700</name>
</gene>
<dbReference type="SMART" id="SM00666">
    <property type="entry name" value="PB1"/>
    <property type="match status" value="1"/>
</dbReference>
<dbReference type="OrthoDB" id="1882326at2759"/>
<evidence type="ECO:0000259" key="2">
    <source>
        <dbReference type="SMART" id="SM00666"/>
    </source>
</evidence>
<feature type="region of interest" description="Disordered" evidence="1">
    <location>
        <begin position="316"/>
        <end position="345"/>
    </location>
</feature>
<dbReference type="InterPro" id="IPR053198">
    <property type="entry name" value="Gynoecium_Dev_Regulator"/>
</dbReference>
<accession>A0A9W7H3Y9</accession>
<dbReference type="Pfam" id="PF00564">
    <property type="entry name" value="PB1"/>
    <property type="match status" value="1"/>
</dbReference>
<dbReference type="PANTHER" id="PTHR31066">
    <property type="entry name" value="OS05G0427100 PROTEIN-RELATED"/>
    <property type="match status" value="1"/>
</dbReference>
<dbReference type="CDD" id="cd06410">
    <property type="entry name" value="PB1_UP2"/>
    <property type="match status" value="1"/>
</dbReference>
<comment type="caution">
    <text evidence="3">The sequence shown here is derived from an EMBL/GenBank/DDBJ whole genome shotgun (WGS) entry which is preliminary data.</text>
</comment>
<feature type="region of interest" description="Disordered" evidence="1">
    <location>
        <begin position="1"/>
        <end position="25"/>
    </location>
</feature>
<proteinExistence type="predicted"/>
<dbReference type="EMBL" id="BSYR01000009">
    <property type="protein sequence ID" value="GMI70644.1"/>
    <property type="molecule type" value="Genomic_DNA"/>
</dbReference>